<reference evidence="2 3" key="1">
    <citation type="submission" date="2015-01" db="EMBL/GenBank/DDBJ databases">
        <title>The Genome Sequence of Fonsecaea multimorphosa CBS 102226.</title>
        <authorList>
            <consortium name="The Broad Institute Genomics Platform"/>
            <person name="Cuomo C."/>
            <person name="de Hoog S."/>
            <person name="Gorbushina A."/>
            <person name="Stielow B."/>
            <person name="Teixiera M."/>
            <person name="Abouelleil A."/>
            <person name="Chapman S.B."/>
            <person name="Priest M."/>
            <person name="Young S.K."/>
            <person name="Wortman J."/>
            <person name="Nusbaum C."/>
            <person name="Birren B."/>
        </authorList>
    </citation>
    <scope>NUCLEOTIDE SEQUENCE [LARGE SCALE GENOMIC DNA]</scope>
    <source>
        <strain evidence="2 3">CBS 102226</strain>
    </source>
</reference>
<sequence length="234" mass="26383">MEPLRHLVLPSQHSAGPHAFAEQAPIHEQVRKAHRQARAVPNLCRVLVRIIALAVAASIIAVLAHAAAVWFTTRNVVQQQPSGIRQRAWPNHIDVWPTWVMLGAAVIAVIVQILSLLTFCGGVRRLRETHLHTWAVFFTSLLGIAAWVAAAVYFKWQDSEGKKSWDLWSWSCTHKSLKNGKMSFETMCFEMKYTFYASIVVAAFEIASLAIFRYTLARLRREGPGYSKINVSHL</sequence>
<evidence type="ECO:0000313" key="3">
    <source>
        <dbReference type="Proteomes" id="UP000053411"/>
    </source>
</evidence>
<evidence type="ECO:0000256" key="1">
    <source>
        <dbReference type="SAM" id="Phobius"/>
    </source>
</evidence>
<feature type="transmembrane region" description="Helical" evidence="1">
    <location>
        <begin position="46"/>
        <end position="71"/>
    </location>
</feature>
<dbReference type="OrthoDB" id="5400774at2759"/>
<proteinExistence type="predicted"/>
<feature type="transmembrane region" description="Helical" evidence="1">
    <location>
        <begin position="99"/>
        <end position="119"/>
    </location>
</feature>
<keyword evidence="1" id="KW-1133">Transmembrane helix</keyword>
<keyword evidence="3" id="KW-1185">Reference proteome</keyword>
<organism evidence="2 3">
    <name type="scientific">Fonsecaea multimorphosa CBS 102226</name>
    <dbReference type="NCBI Taxonomy" id="1442371"/>
    <lineage>
        <taxon>Eukaryota</taxon>
        <taxon>Fungi</taxon>
        <taxon>Dikarya</taxon>
        <taxon>Ascomycota</taxon>
        <taxon>Pezizomycotina</taxon>
        <taxon>Eurotiomycetes</taxon>
        <taxon>Chaetothyriomycetidae</taxon>
        <taxon>Chaetothyriales</taxon>
        <taxon>Herpotrichiellaceae</taxon>
        <taxon>Fonsecaea</taxon>
    </lineage>
</organism>
<feature type="transmembrane region" description="Helical" evidence="1">
    <location>
        <begin position="131"/>
        <end position="154"/>
    </location>
</feature>
<protein>
    <recommendedName>
        <fullName evidence="4">MARVEL domain-containing protein</fullName>
    </recommendedName>
</protein>
<evidence type="ECO:0008006" key="4">
    <source>
        <dbReference type="Google" id="ProtNLM"/>
    </source>
</evidence>
<dbReference type="RefSeq" id="XP_016627340.1">
    <property type="nucleotide sequence ID" value="XM_016781562.1"/>
</dbReference>
<dbReference type="EMBL" id="KN848096">
    <property type="protein sequence ID" value="KIX93217.1"/>
    <property type="molecule type" value="Genomic_DNA"/>
</dbReference>
<name>A0A0D2JJ46_9EURO</name>
<dbReference type="STRING" id="1442371.A0A0D2JJ46"/>
<feature type="transmembrane region" description="Helical" evidence="1">
    <location>
        <begin position="193"/>
        <end position="212"/>
    </location>
</feature>
<evidence type="ECO:0000313" key="2">
    <source>
        <dbReference type="EMBL" id="KIX93217.1"/>
    </source>
</evidence>
<keyword evidence="1" id="KW-0472">Membrane</keyword>
<dbReference type="GeneID" id="27716817"/>
<dbReference type="PANTHER" id="PTHR42069:SF1">
    <property type="entry name" value="MARVEL DOMAIN-CONTAINING PROTEIN"/>
    <property type="match status" value="1"/>
</dbReference>
<gene>
    <name evidence="2" type="ORF">Z520_11071</name>
</gene>
<dbReference type="AlphaFoldDB" id="A0A0D2JJ46"/>
<keyword evidence="1" id="KW-0812">Transmembrane</keyword>
<accession>A0A0D2JJ46</accession>
<dbReference type="VEuPathDB" id="FungiDB:Z520_11071"/>
<dbReference type="PANTHER" id="PTHR42069">
    <property type="entry name" value="HYPHAL ANASTAMOSIS-8 PROTEIN"/>
    <property type="match status" value="1"/>
</dbReference>
<dbReference type="Proteomes" id="UP000053411">
    <property type="component" value="Unassembled WGS sequence"/>
</dbReference>